<organism evidence="2 3">
    <name type="scientific">Streptomyces venezuelae</name>
    <dbReference type="NCBI Taxonomy" id="54571"/>
    <lineage>
        <taxon>Bacteria</taxon>
        <taxon>Bacillati</taxon>
        <taxon>Actinomycetota</taxon>
        <taxon>Actinomycetes</taxon>
        <taxon>Kitasatosporales</taxon>
        <taxon>Streptomycetaceae</taxon>
        <taxon>Streptomyces</taxon>
    </lineage>
</organism>
<name>A0A5P2C238_STRVZ</name>
<dbReference type="Proteomes" id="UP000322927">
    <property type="component" value="Chromosome"/>
</dbReference>
<protein>
    <submittedName>
        <fullName evidence="2">DUF397 domain-containing protein</fullName>
    </submittedName>
</protein>
<dbReference type="AlphaFoldDB" id="A0A5P2C238"/>
<reference evidence="2 3" key="1">
    <citation type="submission" date="2018-05" db="EMBL/GenBank/DDBJ databases">
        <title>Streptomyces venezuelae.</title>
        <authorList>
            <person name="Kim W."/>
            <person name="Lee N."/>
            <person name="Cho B.-K."/>
        </authorList>
    </citation>
    <scope>NUCLEOTIDE SEQUENCE [LARGE SCALE GENOMIC DNA]</scope>
    <source>
        <strain evidence="2 3">ATCC 14584</strain>
    </source>
</reference>
<feature type="domain" description="DUF397" evidence="1">
    <location>
        <begin position="7"/>
        <end position="57"/>
    </location>
</feature>
<dbReference type="EMBL" id="CP029192">
    <property type="protein sequence ID" value="QES35968.1"/>
    <property type="molecule type" value="Genomic_DNA"/>
</dbReference>
<dbReference type="Pfam" id="PF04149">
    <property type="entry name" value="DUF397"/>
    <property type="match status" value="1"/>
</dbReference>
<accession>A0A5P2C238</accession>
<evidence type="ECO:0000313" key="3">
    <source>
        <dbReference type="Proteomes" id="UP000322927"/>
    </source>
</evidence>
<dbReference type="InterPro" id="IPR007278">
    <property type="entry name" value="DUF397"/>
</dbReference>
<evidence type="ECO:0000313" key="2">
    <source>
        <dbReference type="EMBL" id="QES35968.1"/>
    </source>
</evidence>
<evidence type="ECO:0000259" key="1">
    <source>
        <dbReference type="Pfam" id="PF04149"/>
    </source>
</evidence>
<sequence>MPAPTYEWQKSSYCGQGDSCVHIATDPTGTVHLTESSDPTAAILRTTPTAFAALLRTTQRPAGAETA</sequence>
<proteinExistence type="predicted"/>
<dbReference type="RefSeq" id="WP_150218049.1">
    <property type="nucleotide sequence ID" value="NZ_CP029192.1"/>
</dbReference>
<dbReference type="OrthoDB" id="4324620at2"/>
<gene>
    <name evidence="2" type="ORF">DEJ48_23410</name>
</gene>